<proteinExistence type="predicted"/>
<evidence type="ECO:0000313" key="1">
    <source>
        <dbReference type="EMBL" id="SUE72492.1"/>
    </source>
</evidence>
<dbReference type="Pfam" id="PF08843">
    <property type="entry name" value="AbiEii"/>
    <property type="match status" value="1"/>
</dbReference>
<dbReference type="AlphaFoldDB" id="A0A379PN23"/>
<dbReference type="InterPro" id="IPR014942">
    <property type="entry name" value="AbiEii"/>
</dbReference>
<dbReference type="Proteomes" id="UP000255303">
    <property type="component" value="Unassembled WGS sequence"/>
</dbReference>
<keyword evidence="1" id="KW-0808">Transferase</keyword>
<accession>A0A379PN23</accession>
<sequence>MPRSYFELPQAGQREILDEAFSETGRSPSVIEKDIWLTLVLQLLFAMPGRKAMAFKGGTSLSKVHGVIKRFSEDVDITVDYRELGCKLSIPQLLELSRRKRDAVGEALKAEVGRYTRDAVLPYLIEQLQSYGCASECQLSLSDDGESIHVHYPAMAADAKGYLRDHVLVELGGRNIIDPNAVHSIQPDIAGMFEGIVFPKAEQVVVLSPARTFWEKVTLIHAQCNKPIAEGKDRISRHWYDLSRLLNHEVGAGAKNDLELLDDVIALKSVFFNSGTAHYGRCVAGELNLIPDGENFDRLESDYYAMERSGMLNGHFYPLGGIMEDLTALQEHVNQLARNRKAVG</sequence>
<name>A0A379PN23_ECTOL</name>
<dbReference type="EMBL" id="UGUV01000003">
    <property type="protein sequence ID" value="SUE72492.1"/>
    <property type="molecule type" value="Genomic_DNA"/>
</dbReference>
<evidence type="ECO:0000313" key="2">
    <source>
        <dbReference type="Proteomes" id="UP000255303"/>
    </source>
</evidence>
<dbReference type="RefSeq" id="WP_083393753.1">
    <property type="nucleotide sequence ID" value="NZ_FNZC01000046.1"/>
</dbReference>
<reference evidence="1 2" key="1">
    <citation type="submission" date="2018-06" db="EMBL/GenBank/DDBJ databases">
        <authorList>
            <consortium name="Pathogen Informatics"/>
            <person name="Doyle S."/>
        </authorList>
    </citation>
    <scope>NUCLEOTIDE SEQUENCE [LARGE SCALE GENOMIC DNA]</scope>
    <source>
        <strain evidence="1 2">NCTC10692</strain>
    </source>
</reference>
<protein>
    <submittedName>
        <fullName evidence="1">Nucleotidyl transferase of uncharacterized function (DUF1814)</fullName>
    </submittedName>
</protein>
<dbReference type="Gene3D" id="3.10.450.620">
    <property type="entry name" value="JHP933, nucleotidyltransferase-like core domain"/>
    <property type="match status" value="1"/>
</dbReference>
<dbReference type="GO" id="GO:0016740">
    <property type="term" value="F:transferase activity"/>
    <property type="evidence" value="ECO:0007669"/>
    <property type="project" value="UniProtKB-KW"/>
</dbReference>
<gene>
    <name evidence="1" type="ORF">NCTC10692_04648</name>
</gene>
<organism evidence="1 2">
    <name type="scientific">Ectopseudomonas oleovorans</name>
    <name type="common">Pseudomonas oleovorans</name>
    <dbReference type="NCBI Taxonomy" id="301"/>
    <lineage>
        <taxon>Bacteria</taxon>
        <taxon>Pseudomonadati</taxon>
        <taxon>Pseudomonadota</taxon>
        <taxon>Gammaproteobacteria</taxon>
        <taxon>Pseudomonadales</taxon>
        <taxon>Pseudomonadaceae</taxon>
        <taxon>Ectopseudomonas</taxon>
    </lineage>
</organism>